<dbReference type="AlphaFoldDB" id="A0A9J6ZWT6"/>
<dbReference type="KEGG" id="eps:L0Y14_13345"/>
<dbReference type="SUPFAM" id="SSF101874">
    <property type="entry name" value="YceI-like"/>
    <property type="match status" value="1"/>
</dbReference>
<dbReference type="RefSeq" id="WP_006475498.1">
    <property type="nucleotide sequence ID" value="NZ_CP090569.1"/>
</dbReference>
<name>A0A9J6ZWT6_9GAMM</name>
<protein>
    <submittedName>
        <fullName evidence="3">YceI family protein</fullName>
    </submittedName>
</protein>
<keyword evidence="1" id="KW-0732">Signal</keyword>
<dbReference type="PANTHER" id="PTHR34406">
    <property type="entry name" value="PROTEIN YCEI"/>
    <property type="match status" value="1"/>
</dbReference>
<reference evidence="3" key="1">
    <citation type="journal article" date="2022" name="Mol. Ecol. Resour.">
        <title>The complete and closed genome of the facultative generalist Candidatus Endoriftia persephone from deep-sea hydrothermal vents.</title>
        <authorList>
            <person name="de Oliveira A.L."/>
            <person name="Srivastava A."/>
            <person name="Espada-Hinojosa S."/>
            <person name="Bright M."/>
        </authorList>
    </citation>
    <scope>NUCLEOTIDE SEQUENCE</scope>
    <source>
        <strain evidence="3">Tica-EPR-9o50.N</strain>
    </source>
</reference>
<evidence type="ECO:0000256" key="1">
    <source>
        <dbReference type="SAM" id="SignalP"/>
    </source>
</evidence>
<dbReference type="PANTHER" id="PTHR34406:SF1">
    <property type="entry name" value="PROTEIN YCEI"/>
    <property type="match status" value="1"/>
</dbReference>
<dbReference type="Proteomes" id="UP001056649">
    <property type="component" value="Chromosome"/>
</dbReference>
<dbReference type="InterPro" id="IPR007372">
    <property type="entry name" value="Lipid/polyisoprenoid-bd_YceI"/>
</dbReference>
<sequence>MQHKIISGLLAAGLCLATLPTQAADYTIDTKDAHAFIQFKISHLGYSWLLGRFNHFSGSFSYDENNPAAAKVRVEIDVSSIDSNHAERDKHLRSKKFLDVANYPKAEFVSTSFQELADGTAKLHGNLSLHGVTQPVTIDVTQIGSGTDPWGGYRRGFEGHTRFALADFGSDYNLGPASKEVELYLGIEGIRSDNKSRPRQRR</sequence>
<dbReference type="InterPro" id="IPR036761">
    <property type="entry name" value="TTHA0802/YceI-like_sf"/>
</dbReference>
<evidence type="ECO:0000313" key="3">
    <source>
        <dbReference type="EMBL" id="USF87111.1"/>
    </source>
</evidence>
<proteinExistence type="predicted"/>
<evidence type="ECO:0000259" key="2">
    <source>
        <dbReference type="SMART" id="SM00867"/>
    </source>
</evidence>
<feature type="chain" id="PRO_5039907744" evidence="1">
    <location>
        <begin position="24"/>
        <end position="202"/>
    </location>
</feature>
<organism evidence="3 4">
    <name type="scientific">Candidatus Endoriftia persephonae</name>
    <dbReference type="NCBI Taxonomy" id="393765"/>
    <lineage>
        <taxon>Bacteria</taxon>
        <taxon>Pseudomonadati</taxon>
        <taxon>Pseudomonadota</taxon>
        <taxon>Gammaproteobacteria</taxon>
        <taxon>Chromatiales</taxon>
        <taxon>Sedimenticolaceae</taxon>
        <taxon>Candidatus Endoriftia</taxon>
    </lineage>
</organism>
<evidence type="ECO:0000313" key="4">
    <source>
        <dbReference type="Proteomes" id="UP001056649"/>
    </source>
</evidence>
<keyword evidence="4" id="KW-1185">Reference proteome</keyword>
<feature type="signal peptide" evidence="1">
    <location>
        <begin position="1"/>
        <end position="23"/>
    </location>
</feature>
<dbReference type="NCBIfam" id="NF002994">
    <property type="entry name" value="PRK03757.1"/>
    <property type="match status" value="1"/>
</dbReference>
<gene>
    <name evidence="3" type="ORF">L0Y14_13345</name>
</gene>
<accession>A0A9J6ZWT6</accession>
<feature type="domain" description="Lipid/polyisoprenoid-binding YceI-like" evidence="2">
    <location>
        <begin position="25"/>
        <end position="190"/>
    </location>
</feature>
<dbReference type="Pfam" id="PF04264">
    <property type="entry name" value="YceI"/>
    <property type="match status" value="1"/>
</dbReference>
<dbReference type="EMBL" id="CP090569">
    <property type="protein sequence ID" value="USF87111.1"/>
    <property type="molecule type" value="Genomic_DNA"/>
</dbReference>
<dbReference type="SMART" id="SM00867">
    <property type="entry name" value="YceI"/>
    <property type="match status" value="1"/>
</dbReference>
<dbReference type="Gene3D" id="2.40.128.110">
    <property type="entry name" value="Lipid/polyisoprenoid-binding, YceI-like"/>
    <property type="match status" value="1"/>
</dbReference>